<dbReference type="Pfam" id="PF10370">
    <property type="entry name" value="Rv2993c-like_N"/>
    <property type="match status" value="1"/>
</dbReference>
<keyword evidence="2" id="KW-0479">Metal-binding</keyword>
<dbReference type="PANTHER" id="PTHR11820:SF7">
    <property type="entry name" value="ACYLPYRUVASE FAHD1, MITOCHONDRIAL"/>
    <property type="match status" value="1"/>
</dbReference>
<dbReference type="InterPro" id="IPR011234">
    <property type="entry name" value="Fumarylacetoacetase-like_C"/>
</dbReference>
<dbReference type="InterPro" id="IPR018833">
    <property type="entry name" value="Rv2993c-like_N"/>
</dbReference>
<evidence type="ECO:0000256" key="2">
    <source>
        <dbReference type="ARBA" id="ARBA00022723"/>
    </source>
</evidence>
<dbReference type="Gene3D" id="3.90.850.10">
    <property type="entry name" value="Fumarylacetoacetase-like, C-terminal domain"/>
    <property type="match status" value="1"/>
</dbReference>
<dbReference type="FunFam" id="3.90.850.10:FF:000002">
    <property type="entry name" value="2-hydroxyhepta-2,4-diene-1,7-dioate isomerase"/>
    <property type="match status" value="1"/>
</dbReference>
<name>A0A9X2XCH3_9HYPH</name>
<comment type="caution">
    <text evidence="5">The sequence shown here is derived from an EMBL/GenBank/DDBJ whole genome shotgun (WGS) entry which is preliminary data.</text>
</comment>
<dbReference type="Pfam" id="PF01557">
    <property type="entry name" value="FAA_hydrolase"/>
    <property type="match status" value="1"/>
</dbReference>
<keyword evidence="5" id="KW-0378">Hydrolase</keyword>
<dbReference type="SUPFAM" id="SSF56529">
    <property type="entry name" value="FAH"/>
    <property type="match status" value="1"/>
</dbReference>
<evidence type="ECO:0000259" key="4">
    <source>
        <dbReference type="Pfam" id="PF10370"/>
    </source>
</evidence>
<dbReference type="GO" id="GO:0046872">
    <property type="term" value="F:metal ion binding"/>
    <property type="evidence" value="ECO:0007669"/>
    <property type="project" value="UniProtKB-KW"/>
</dbReference>
<evidence type="ECO:0000313" key="6">
    <source>
        <dbReference type="Proteomes" id="UP001149009"/>
    </source>
</evidence>
<dbReference type="InterPro" id="IPR036663">
    <property type="entry name" value="Fumarylacetoacetase_C_sf"/>
</dbReference>
<gene>
    <name evidence="5" type="ORF">NYR54_16990</name>
</gene>
<dbReference type="GO" id="GO:0019752">
    <property type="term" value="P:carboxylic acid metabolic process"/>
    <property type="evidence" value="ECO:0007669"/>
    <property type="project" value="UniProtKB-ARBA"/>
</dbReference>
<reference evidence="5" key="1">
    <citation type="submission" date="2022-08" db="EMBL/GenBank/DDBJ databases">
        <title>Chelativorans sichuanense sp. nov., a paraffin oil-degrading bacterium isolated from a mixture of oil-based drill cuttings and paddy soil.</title>
        <authorList>
            <person name="Yu J."/>
            <person name="Liu H."/>
            <person name="Chen Q."/>
        </authorList>
    </citation>
    <scope>NUCLEOTIDE SEQUENCE</scope>
    <source>
        <strain evidence="5">SCAU 2101</strain>
    </source>
</reference>
<accession>A0A9X2XCH3</accession>
<dbReference type="GO" id="GO:0018773">
    <property type="term" value="F:acetylpyruvate hydrolase activity"/>
    <property type="evidence" value="ECO:0007669"/>
    <property type="project" value="TreeGrafter"/>
</dbReference>
<dbReference type="Proteomes" id="UP001149009">
    <property type="component" value="Unassembled WGS sequence"/>
</dbReference>
<dbReference type="RefSeq" id="WP_261516919.1">
    <property type="nucleotide sequence ID" value="NZ_JAODNV010000021.1"/>
</dbReference>
<protein>
    <submittedName>
        <fullName evidence="5">Fumarylacetoacetate hydrolase family protein</fullName>
    </submittedName>
</protein>
<proteinExistence type="inferred from homology"/>
<dbReference type="EMBL" id="JAODNV010000021">
    <property type="protein sequence ID" value="MCT8991965.1"/>
    <property type="molecule type" value="Genomic_DNA"/>
</dbReference>
<sequence>MRVIRYHDGAVRHGILEDDGTIQPVLGGLFDGLKPYGQATHLDRVQLLSPLDPRSIYGVGLNYVKHAREVNKPLPTVPMLFMKPVGTVVGPQAPIVLPKEGGIVHFEAEVAVVIGRVARRVDERTAGECIFGYTCGNDVSERVIQGKEMDQGTLLVGKAFDTFNPLGPAIATGLDPENIDIIGRVNGEVRQSSNTSDLVYSIRKLVSYLSQAITLYPGDVIMSGTPEGVGPIAPGDVVEIEIPEAGVLRNPVVAEET</sequence>
<dbReference type="AlphaFoldDB" id="A0A9X2XCH3"/>
<feature type="domain" description="Fumarylacetoacetase-like C-terminal" evidence="3">
    <location>
        <begin position="56"/>
        <end position="253"/>
    </location>
</feature>
<dbReference type="PANTHER" id="PTHR11820">
    <property type="entry name" value="ACYLPYRUVASE"/>
    <property type="match status" value="1"/>
</dbReference>
<evidence type="ECO:0000259" key="3">
    <source>
        <dbReference type="Pfam" id="PF01557"/>
    </source>
</evidence>
<evidence type="ECO:0000256" key="1">
    <source>
        <dbReference type="ARBA" id="ARBA00010211"/>
    </source>
</evidence>
<comment type="similarity">
    <text evidence="1">Belongs to the FAH family.</text>
</comment>
<organism evidence="5 6">
    <name type="scientific">Chelativorans petroleitrophicus</name>
    <dbReference type="NCBI Taxonomy" id="2975484"/>
    <lineage>
        <taxon>Bacteria</taxon>
        <taxon>Pseudomonadati</taxon>
        <taxon>Pseudomonadota</taxon>
        <taxon>Alphaproteobacteria</taxon>
        <taxon>Hyphomicrobiales</taxon>
        <taxon>Phyllobacteriaceae</taxon>
        <taxon>Chelativorans</taxon>
    </lineage>
</organism>
<dbReference type="GO" id="GO:0016853">
    <property type="term" value="F:isomerase activity"/>
    <property type="evidence" value="ECO:0007669"/>
    <property type="project" value="UniProtKB-ARBA"/>
</dbReference>
<evidence type="ECO:0000313" key="5">
    <source>
        <dbReference type="EMBL" id="MCT8991965.1"/>
    </source>
</evidence>
<feature type="domain" description="Rv2993c-like N-terminal" evidence="4">
    <location>
        <begin position="1"/>
        <end position="50"/>
    </location>
</feature>
<keyword evidence="6" id="KW-1185">Reference proteome</keyword>